<evidence type="ECO:0000256" key="1">
    <source>
        <dbReference type="ARBA" id="ARBA00022729"/>
    </source>
</evidence>
<dbReference type="Proteomes" id="UP000664417">
    <property type="component" value="Unassembled WGS sequence"/>
</dbReference>
<name>A0A8J7QFV1_9BACT</name>
<dbReference type="InterPro" id="IPR007450">
    <property type="entry name" value="BamE_dom"/>
</dbReference>
<feature type="signal peptide" evidence="3">
    <location>
        <begin position="1"/>
        <end position="20"/>
    </location>
</feature>
<keyword evidence="1 3" id="KW-0732">Signal</keyword>
<feature type="domain" description="Outer membrane protein assembly factor BamE" evidence="4">
    <location>
        <begin position="38"/>
        <end position="103"/>
    </location>
</feature>
<sequence length="138" mass="15526">MKPATLFVLFWIATFLGLTACNTPQGEAAATGPDLNLKVANVRQGMSKAEVTAILGEPRWVGLPSDRSDYGVRDQETAFILYWRNTGFPVVQVHFDADHKVRWDTGWSGQETYTHVFEPRDNFLCSNPERATYCNPTE</sequence>
<dbReference type="EMBL" id="JAFREP010000003">
    <property type="protein sequence ID" value="MBO1317710.1"/>
    <property type="molecule type" value="Genomic_DNA"/>
</dbReference>
<comment type="caution">
    <text evidence="5">The sequence shown here is derived from an EMBL/GenBank/DDBJ whole genome shotgun (WGS) entry which is preliminary data.</text>
</comment>
<dbReference type="RefSeq" id="WP_207857117.1">
    <property type="nucleotide sequence ID" value="NZ_JAFREP010000003.1"/>
</dbReference>
<evidence type="ECO:0000313" key="5">
    <source>
        <dbReference type="EMBL" id="MBO1317710.1"/>
    </source>
</evidence>
<dbReference type="PROSITE" id="PS51257">
    <property type="entry name" value="PROKAR_LIPOPROTEIN"/>
    <property type="match status" value="1"/>
</dbReference>
<evidence type="ECO:0000313" key="6">
    <source>
        <dbReference type="Proteomes" id="UP000664417"/>
    </source>
</evidence>
<dbReference type="AlphaFoldDB" id="A0A8J7QFV1"/>
<evidence type="ECO:0000256" key="2">
    <source>
        <dbReference type="ARBA" id="ARBA00023136"/>
    </source>
</evidence>
<feature type="chain" id="PRO_5035288021" description="Outer membrane protein assembly factor BamE domain-containing protein" evidence="3">
    <location>
        <begin position="21"/>
        <end position="138"/>
    </location>
</feature>
<dbReference type="GO" id="GO:0019867">
    <property type="term" value="C:outer membrane"/>
    <property type="evidence" value="ECO:0007669"/>
    <property type="project" value="InterPro"/>
</dbReference>
<organism evidence="5 6">
    <name type="scientific">Acanthopleuribacter pedis</name>
    <dbReference type="NCBI Taxonomy" id="442870"/>
    <lineage>
        <taxon>Bacteria</taxon>
        <taxon>Pseudomonadati</taxon>
        <taxon>Acidobacteriota</taxon>
        <taxon>Holophagae</taxon>
        <taxon>Acanthopleuribacterales</taxon>
        <taxon>Acanthopleuribacteraceae</taxon>
        <taxon>Acanthopleuribacter</taxon>
    </lineage>
</organism>
<evidence type="ECO:0000256" key="3">
    <source>
        <dbReference type="SAM" id="SignalP"/>
    </source>
</evidence>
<evidence type="ECO:0000259" key="4">
    <source>
        <dbReference type="Pfam" id="PF04355"/>
    </source>
</evidence>
<keyword evidence="2" id="KW-0472">Membrane</keyword>
<accession>A0A8J7QFV1</accession>
<gene>
    <name evidence="5" type="ORF">J3U88_04500</name>
</gene>
<keyword evidence="6" id="KW-1185">Reference proteome</keyword>
<reference evidence="5" key="1">
    <citation type="submission" date="2021-03" db="EMBL/GenBank/DDBJ databases">
        <authorList>
            <person name="Wang G."/>
        </authorList>
    </citation>
    <scope>NUCLEOTIDE SEQUENCE</scope>
    <source>
        <strain evidence="5">KCTC 12899</strain>
    </source>
</reference>
<protein>
    <recommendedName>
        <fullName evidence="4">Outer membrane protein assembly factor BamE domain-containing protein</fullName>
    </recommendedName>
</protein>
<dbReference type="InterPro" id="IPR037873">
    <property type="entry name" value="BamE-like"/>
</dbReference>
<dbReference type="Gene3D" id="3.30.1450.10">
    <property type="match status" value="1"/>
</dbReference>
<dbReference type="Pfam" id="PF04355">
    <property type="entry name" value="BamE"/>
    <property type="match status" value="1"/>
</dbReference>
<proteinExistence type="predicted"/>